<keyword evidence="12" id="KW-0675">Receptor</keyword>
<comment type="similarity">
    <text evidence="8 9">Belongs to the TonB-dependent receptor family.</text>
</comment>
<protein>
    <submittedName>
        <fullName evidence="12">Ferric enterobactin receptor</fullName>
    </submittedName>
</protein>
<dbReference type="PATRIC" id="fig|246787.4.peg.2845"/>
<dbReference type="SUPFAM" id="SSF56935">
    <property type="entry name" value="Porins"/>
    <property type="match status" value="1"/>
</dbReference>
<dbReference type="InterPro" id="IPR037066">
    <property type="entry name" value="Plug_dom_sf"/>
</dbReference>
<dbReference type="EMBL" id="CP012801">
    <property type="protein sequence ID" value="ALJ59997.1"/>
    <property type="molecule type" value="Genomic_DNA"/>
</dbReference>
<keyword evidence="2 8" id="KW-0813">Transport</keyword>
<keyword evidence="6 8" id="KW-0472">Membrane</keyword>
<dbReference type="SUPFAM" id="SSF49464">
    <property type="entry name" value="Carboxypeptidase regulatory domain-like"/>
    <property type="match status" value="1"/>
</dbReference>
<dbReference type="InterPro" id="IPR023997">
    <property type="entry name" value="TonB-dep_OMP_SusC/RagA_CS"/>
</dbReference>
<reference evidence="12 13" key="1">
    <citation type="journal article" date="2015" name="Science">
        <title>Genetic determinants of in vivo fitness and diet responsiveness in multiple human gut Bacteroides.</title>
        <authorList>
            <person name="Wu M."/>
            <person name="McNulty N.P."/>
            <person name="Rodionov D.A."/>
            <person name="Khoroshkin M.S."/>
            <person name="Griffin N.W."/>
            <person name="Cheng J."/>
            <person name="Latreille P."/>
            <person name="Kerstetter R.A."/>
            <person name="Terrapon N."/>
            <person name="Henrissat B."/>
            <person name="Osterman A.L."/>
            <person name="Gordon J.I."/>
        </authorList>
    </citation>
    <scope>NUCLEOTIDE SEQUENCE [LARGE SCALE GENOMIC DNA]</scope>
    <source>
        <strain evidence="12 13">WH2</strain>
    </source>
</reference>
<evidence type="ECO:0000256" key="3">
    <source>
        <dbReference type="ARBA" id="ARBA00022452"/>
    </source>
</evidence>
<dbReference type="NCBIfam" id="TIGR04057">
    <property type="entry name" value="SusC_RagA_signa"/>
    <property type="match status" value="1"/>
</dbReference>
<name>A0A0P0GCH2_9BACE</name>
<dbReference type="KEGG" id="bcel:BcellWH2_02758"/>
<evidence type="ECO:0000256" key="6">
    <source>
        <dbReference type="ARBA" id="ARBA00023136"/>
    </source>
</evidence>
<dbReference type="Gene3D" id="2.170.130.10">
    <property type="entry name" value="TonB-dependent receptor, plug domain"/>
    <property type="match status" value="1"/>
</dbReference>
<evidence type="ECO:0000256" key="9">
    <source>
        <dbReference type="RuleBase" id="RU003357"/>
    </source>
</evidence>
<dbReference type="PROSITE" id="PS52016">
    <property type="entry name" value="TONB_DEPENDENT_REC_3"/>
    <property type="match status" value="1"/>
</dbReference>
<keyword evidence="3 8" id="KW-1134">Transmembrane beta strand</keyword>
<evidence type="ECO:0000256" key="5">
    <source>
        <dbReference type="ARBA" id="ARBA00023077"/>
    </source>
</evidence>
<dbReference type="Pfam" id="PF00593">
    <property type="entry name" value="TonB_dep_Rec_b-barrel"/>
    <property type="match status" value="1"/>
</dbReference>
<evidence type="ECO:0000256" key="8">
    <source>
        <dbReference type="PROSITE-ProRule" id="PRU01360"/>
    </source>
</evidence>
<evidence type="ECO:0000256" key="1">
    <source>
        <dbReference type="ARBA" id="ARBA00004571"/>
    </source>
</evidence>
<dbReference type="RefSeq" id="WP_029426309.1">
    <property type="nucleotide sequence ID" value="NZ_CP012801.1"/>
</dbReference>
<evidence type="ECO:0000259" key="10">
    <source>
        <dbReference type="Pfam" id="PF00593"/>
    </source>
</evidence>
<dbReference type="InterPro" id="IPR036942">
    <property type="entry name" value="Beta-barrel_TonB_sf"/>
</dbReference>
<dbReference type="InterPro" id="IPR012910">
    <property type="entry name" value="Plug_dom"/>
</dbReference>
<evidence type="ECO:0000256" key="4">
    <source>
        <dbReference type="ARBA" id="ARBA00022692"/>
    </source>
</evidence>
<accession>A0A0P0GCH2</accession>
<dbReference type="InterPro" id="IPR000531">
    <property type="entry name" value="Beta-barrel_TonB"/>
</dbReference>
<feature type="domain" description="TonB-dependent receptor plug" evidence="11">
    <location>
        <begin position="134"/>
        <end position="236"/>
    </location>
</feature>
<dbReference type="NCBIfam" id="TIGR04056">
    <property type="entry name" value="OMP_RagA_SusC"/>
    <property type="match status" value="1"/>
</dbReference>
<dbReference type="Gene3D" id="2.60.40.1120">
    <property type="entry name" value="Carboxypeptidase-like, regulatory domain"/>
    <property type="match status" value="1"/>
</dbReference>
<sequence length="1062" mass="118114">MKNRIRIDSCHVAAMKWLRLSLFLLFGLVLIPMYGQSDITIRGKVVSATDQSELIGVNVLLKGTSSGTITDVDGNFQLKVAPNATLVFSYIGYNDLELNLTPGKTQYTVAMTEDSQLIDEVVVVGYGVQKKKLVTGATVQVKGDDIARMNTVSPLTALQSQTPGVNITKTSGQPGEGFKVIIRGIGTTGSSNPLYIVDGVARGNIDYLNPADIESLDVLKDAASAAIYGARAANGVILVTTKQGREGKASIQYDGYYGVQNVYKKLNLLNATDYAMIRQEGQSNDNMEPLDFDKLLAPGDWKRIQEGKWNGTNWLNEMENKNAPIQSHSLNISGGTQQSVYSMGLSYTAHEGIFGKPVEPHYDRYTARINSEHTLYRIKDMDVIKVGENLSYSYSEKKGLAIGNMYGNNISSALQTNPMLPMWARDENGNDIVGEYHQAIPLLNVEVNPIGKMVYENGNNLSKNHNLNGNIYAVIQPIRNLKFRTNFGYNFSASSYRSFSPKYHLGDAAKRDNNSVYQSMSTGLGWTFENTLSYDFTIKDTHNFNTLIGMSAERGGLGESINGTNEKLIFDSFKYAYLDNAKLIIPGQTTLGGAPWEKTGLMSYFGRINYDYKETYMLTVVMRADGSSNFAKGNRWGYFPSVSAGWVLSNEKFMENITDKISFLKIRASWGQNGNQSITPFQYLSTIAMSNNDYFPGQDKGDKQTGSYPDIMPNPDVTWETSEQLDLGLDARFFDHRLSFTFDWYHKKTKDWLVQAPVLASYGTAAPYINGGDVVNKGVELSLGWRDNINDFNYSALINLSHNKNEVTRIANTEKIIHSGVRLGNVASEFARAEEGYPIGYFYGYQTDGLFQTPEDVQNYKNSEEVVIMPNAVPGDVRFVDRNDDGIIDDKDKTMIGKSNPDYNLGINLNMSYKGFDLTLVASGVFGNDILRAYRMPDSPSQNYTSEILGRWTGPGTSNSIPRISSGNHINRSYISDLYLEDGSYVRMSNVTLGYDFKKLWKSLPFEQVRFYISAQNLFTITGYSGMDPEIGTSTGENWISGVDFGFYPTPRTFMVGASIKF</sequence>
<dbReference type="InterPro" id="IPR023996">
    <property type="entry name" value="TonB-dep_OMP_SusC/RagA"/>
</dbReference>
<dbReference type="AlphaFoldDB" id="A0A0P0GCH2"/>
<feature type="domain" description="TonB-dependent receptor-like beta-barrel" evidence="10">
    <location>
        <begin position="466"/>
        <end position="920"/>
    </location>
</feature>
<dbReference type="GO" id="GO:0009279">
    <property type="term" value="C:cell outer membrane"/>
    <property type="evidence" value="ECO:0007669"/>
    <property type="project" value="UniProtKB-SubCell"/>
</dbReference>
<dbReference type="Proteomes" id="UP000061809">
    <property type="component" value="Chromosome"/>
</dbReference>
<comment type="subcellular location">
    <subcellularLocation>
        <location evidence="1 8">Cell outer membrane</location>
        <topology evidence="1 8">Multi-pass membrane protein</topology>
    </subcellularLocation>
</comment>
<evidence type="ECO:0000313" key="12">
    <source>
        <dbReference type="EMBL" id="ALJ59997.1"/>
    </source>
</evidence>
<keyword evidence="7 8" id="KW-0998">Cell outer membrane</keyword>
<gene>
    <name evidence="12" type="primary">pfeA_4</name>
    <name evidence="12" type="ORF">BcellWH2_02758</name>
</gene>
<evidence type="ECO:0000313" key="13">
    <source>
        <dbReference type="Proteomes" id="UP000061809"/>
    </source>
</evidence>
<dbReference type="Pfam" id="PF13715">
    <property type="entry name" value="CarbopepD_reg_2"/>
    <property type="match status" value="1"/>
</dbReference>
<evidence type="ECO:0000256" key="2">
    <source>
        <dbReference type="ARBA" id="ARBA00022448"/>
    </source>
</evidence>
<keyword evidence="5 9" id="KW-0798">TonB box</keyword>
<evidence type="ECO:0000259" key="11">
    <source>
        <dbReference type="Pfam" id="PF07715"/>
    </source>
</evidence>
<dbReference type="Gene3D" id="2.40.170.20">
    <property type="entry name" value="TonB-dependent receptor, beta-barrel domain"/>
    <property type="match status" value="1"/>
</dbReference>
<proteinExistence type="inferred from homology"/>
<evidence type="ECO:0000256" key="7">
    <source>
        <dbReference type="ARBA" id="ARBA00023237"/>
    </source>
</evidence>
<dbReference type="InterPro" id="IPR008969">
    <property type="entry name" value="CarboxyPept-like_regulatory"/>
</dbReference>
<organism evidence="12 13">
    <name type="scientific">Bacteroides cellulosilyticus</name>
    <dbReference type="NCBI Taxonomy" id="246787"/>
    <lineage>
        <taxon>Bacteria</taxon>
        <taxon>Pseudomonadati</taxon>
        <taxon>Bacteroidota</taxon>
        <taxon>Bacteroidia</taxon>
        <taxon>Bacteroidales</taxon>
        <taxon>Bacteroidaceae</taxon>
        <taxon>Bacteroides</taxon>
    </lineage>
</organism>
<dbReference type="Pfam" id="PF07715">
    <property type="entry name" value="Plug"/>
    <property type="match status" value="1"/>
</dbReference>
<dbReference type="InterPro" id="IPR039426">
    <property type="entry name" value="TonB-dep_rcpt-like"/>
</dbReference>
<keyword evidence="4 8" id="KW-0812">Transmembrane</keyword>